<name>A0ABR7WPY5_9SPHI</name>
<dbReference type="Pfam" id="PF00535">
    <property type="entry name" value="Glycos_transf_2"/>
    <property type="match status" value="1"/>
</dbReference>
<dbReference type="RefSeq" id="WP_191189027.1">
    <property type="nucleotide sequence ID" value="NZ_JACWMY010000005.1"/>
</dbReference>
<sequence length="302" mass="34169">MNYSLLIPTLNAGPAWKTFLEEVAVQTLKPEKKIIIDSGSSDDTVVLAKEAGFEVIQISKNEFRHGASRQQLVNSSEGIDICVFLTQDAILASPDSLKNLVHNFKDMDVGLAYGRQLPHKNATTLETHARLFNYPDRSVTRSFADKDTLGFKVFFCSNSFSAYRRSALNSVGGFPLDPIMGEDAIVAATMLKAGFKIAYAADATAYHSHSYTLAEEYRRYFDTRVFHEQNNWLIKEYGKPTGEGLKFVRSELNYVIRRQPTHIVKSISSIFAKWLGYKMGGFYKKMPLGLLKKLSMHKHYWK</sequence>
<keyword evidence="3" id="KW-1185">Reference proteome</keyword>
<dbReference type="InterPro" id="IPR029044">
    <property type="entry name" value="Nucleotide-diphossugar_trans"/>
</dbReference>
<gene>
    <name evidence="2" type="ORF">IDJ77_11130</name>
</gene>
<proteinExistence type="predicted"/>
<dbReference type="Proteomes" id="UP000606600">
    <property type="component" value="Unassembled WGS sequence"/>
</dbReference>
<feature type="domain" description="Glycosyltransferase 2-like" evidence="1">
    <location>
        <begin position="4"/>
        <end position="170"/>
    </location>
</feature>
<organism evidence="2 3">
    <name type="scientific">Mucilaginibacter pankratovii</name>
    <dbReference type="NCBI Taxonomy" id="2772110"/>
    <lineage>
        <taxon>Bacteria</taxon>
        <taxon>Pseudomonadati</taxon>
        <taxon>Bacteroidota</taxon>
        <taxon>Sphingobacteriia</taxon>
        <taxon>Sphingobacteriales</taxon>
        <taxon>Sphingobacteriaceae</taxon>
        <taxon>Mucilaginibacter</taxon>
    </lineage>
</organism>
<dbReference type="PANTHER" id="PTHR43685">
    <property type="entry name" value="GLYCOSYLTRANSFERASE"/>
    <property type="match status" value="1"/>
</dbReference>
<dbReference type="EMBL" id="JACWMY010000005">
    <property type="protein sequence ID" value="MBD1364362.1"/>
    <property type="molecule type" value="Genomic_DNA"/>
</dbReference>
<comment type="caution">
    <text evidence="2">The sequence shown here is derived from an EMBL/GenBank/DDBJ whole genome shotgun (WGS) entry which is preliminary data.</text>
</comment>
<dbReference type="PANTHER" id="PTHR43685:SF13">
    <property type="entry name" value="O ANTIGEN BIOSYNTHESIS RHAMNOSYLTRANSFERASE RFBN"/>
    <property type="match status" value="1"/>
</dbReference>
<dbReference type="Gene3D" id="3.90.550.10">
    <property type="entry name" value="Spore Coat Polysaccharide Biosynthesis Protein SpsA, Chain A"/>
    <property type="match status" value="1"/>
</dbReference>
<dbReference type="SUPFAM" id="SSF53448">
    <property type="entry name" value="Nucleotide-diphospho-sugar transferases"/>
    <property type="match status" value="1"/>
</dbReference>
<dbReference type="InterPro" id="IPR050834">
    <property type="entry name" value="Glycosyltransf_2"/>
</dbReference>
<protein>
    <submittedName>
        <fullName evidence="2">Glycosyltransferase family 2 protein</fullName>
    </submittedName>
</protein>
<dbReference type="InterPro" id="IPR001173">
    <property type="entry name" value="Glyco_trans_2-like"/>
</dbReference>
<accession>A0ABR7WPY5</accession>
<evidence type="ECO:0000259" key="1">
    <source>
        <dbReference type="Pfam" id="PF00535"/>
    </source>
</evidence>
<evidence type="ECO:0000313" key="2">
    <source>
        <dbReference type="EMBL" id="MBD1364362.1"/>
    </source>
</evidence>
<reference evidence="2 3" key="1">
    <citation type="submission" date="2020-09" db="EMBL/GenBank/DDBJ databases">
        <title>Novel species of Mucilaginibacter isolated from a glacier on the Tibetan Plateau.</title>
        <authorList>
            <person name="Liu Q."/>
            <person name="Xin Y.-H."/>
        </authorList>
    </citation>
    <scope>NUCLEOTIDE SEQUENCE [LARGE SCALE GENOMIC DNA]</scope>
    <source>
        <strain evidence="2 3">ZT4R22</strain>
    </source>
</reference>
<evidence type="ECO:0000313" key="3">
    <source>
        <dbReference type="Proteomes" id="UP000606600"/>
    </source>
</evidence>